<keyword evidence="8" id="KW-1185">Reference proteome</keyword>
<dbReference type="Proteomes" id="UP000032420">
    <property type="component" value="Chromosome I"/>
</dbReference>
<keyword evidence="2 6" id="KW-0698">rRNA processing</keyword>
<keyword evidence="4 6" id="KW-0808">Transferase</keyword>
<dbReference type="GO" id="GO:0071424">
    <property type="term" value="F:rRNA (cytosine-N4-)-methyltransferase activity"/>
    <property type="evidence" value="ECO:0007669"/>
    <property type="project" value="UniProtKB-UniRule"/>
</dbReference>
<sequence length="286" mass="32641">MKHVSVLLKDAVNALVYDYNGYYLDCTFGGGGHSNAILKKISYKGKLLAIDKDPISIDYCKIKDFRFSINNIDYCNIYKIAIEKGILGKISGVLFDNGISAFQLNDHKRGFSFINNGPLDMRINNKIGITAKEWLNKTNENDIAYILKIYGEERYAKKLANAICEYRRKFKITHTVELANIIKKAHPSWEYNKHPATRTFQAIRIHLNNELKNLDLALNAASKILIKGGRIVVISFHSLEDRLVKRFINANSNKFKHLGKFRPSKNEIYINPSARSAIMRIAQKIS</sequence>
<dbReference type="Pfam" id="PF01795">
    <property type="entry name" value="Methyltransf_5"/>
    <property type="match status" value="1"/>
</dbReference>
<evidence type="ECO:0000313" key="7">
    <source>
        <dbReference type="EMBL" id="CDZ16597.1"/>
    </source>
</evidence>
<feature type="binding site" evidence="6">
    <location>
        <position position="51"/>
    </location>
    <ligand>
        <name>S-adenosyl-L-methionine</name>
        <dbReference type="ChEBI" id="CHEBI:59789"/>
    </ligand>
</feature>
<dbReference type="PANTHER" id="PTHR11265:SF0">
    <property type="entry name" value="12S RRNA N4-METHYLCYTIDINE METHYLTRANSFERASE"/>
    <property type="match status" value="1"/>
</dbReference>
<dbReference type="PIRSF" id="PIRSF004486">
    <property type="entry name" value="MraW"/>
    <property type="match status" value="1"/>
</dbReference>
<dbReference type="SUPFAM" id="SSF81799">
    <property type="entry name" value="Putative methyltransferase TM0872, insert domain"/>
    <property type="match status" value="1"/>
</dbReference>
<feature type="binding site" evidence="6">
    <location>
        <position position="74"/>
    </location>
    <ligand>
        <name>S-adenosyl-L-methionine</name>
        <dbReference type="ChEBI" id="CHEBI:59789"/>
    </ligand>
</feature>
<name>A0A078KEY0_9GAMM</name>
<dbReference type="EC" id="2.1.1.199" evidence="6"/>
<organism evidence="7 8">
    <name type="scientific">Candidatus Johnevansia muelleri</name>
    <dbReference type="NCBI Taxonomy" id="1495769"/>
    <lineage>
        <taxon>Bacteria</taxon>
        <taxon>Pseudomonadati</taxon>
        <taxon>Pseudomonadota</taxon>
        <taxon>Gammaproteobacteria</taxon>
        <taxon>Candidatus Johnevansiales</taxon>
        <taxon>Candidatus Johnevansiaceae</taxon>
        <taxon>Candidatus Johnevansia</taxon>
    </lineage>
</organism>
<comment type="function">
    <text evidence="6">Specifically methylates the N4 position of cytidine in position 1402 (C1402) of 16S rRNA.</text>
</comment>
<evidence type="ECO:0000256" key="4">
    <source>
        <dbReference type="ARBA" id="ARBA00022679"/>
    </source>
</evidence>
<dbReference type="AlphaFoldDB" id="A0A078KEY0"/>
<evidence type="ECO:0000256" key="2">
    <source>
        <dbReference type="ARBA" id="ARBA00022552"/>
    </source>
</evidence>
<dbReference type="InterPro" id="IPR029063">
    <property type="entry name" value="SAM-dependent_MTases_sf"/>
</dbReference>
<keyword evidence="6" id="KW-0963">Cytoplasm</keyword>
<protein>
    <recommendedName>
        <fullName evidence="6">Ribosomal RNA small subunit methyltransferase H</fullName>
        <ecNumber evidence="6">2.1.1.199</ecNumber>
    </recommendedName>
    <alternativeName>
        <fullName evidence="6">16S rRNA m(4)C1402 methyltransferase</fullName>
    </alternativeName>
    <alternativeName>
        <fullName evidence="6">rRNA (cytosine-N(4)-)-methyltransferase RsmH</fullName>
    </alternativeName>
</protein>
<accession>A0A078KEY0</accession>
<proteinExistence type="inferred from homology"/>
<dbReference type="NCBIfam" id="TIGR00006">
    <property type="entry name" value="16S rRNA (cytosine(1402)-N(4))-methyltransferase RsmH"/>
    <property type="match status" value="1"/>
</dbReference>
<comment type="similarity">
    <text evidence="1 6">Belongs to the methyltransferase superfamily. RsmH family.</text>
</comment>
<dbReference type="STRING" id="1495769.CEM_357"/>
<evidence type="ECO:0000313" key="8">
    <source>
        <dbReference type="Proteomes" id="UP000032420"/>
    </source>
</evidence>
<evidence type="ECO:0000256" key="5">
    <source>
        <dbReference type="ARBA" id="ARBA00022691"/>
    </source>
</evidence>
<dbReference type="PANTHER" id="PTHR11265">
    <property type="entry name" value="S-ADENOSYL-METHYLTRANSFERASE MRAW"/>
    <property type="match status" value="1"/>
</dbReference>
<dbReference type="InterPro" id="IPR002903">
    <property type="entry name" value="RsmH"/>
</dbReference>
<dbReference type="EMBL" id="LM655252">
    <property type="protein sequence ID" value="CDZ16597.1"/>
    <property type="molecule type" value="Genomic_DNA"/>
</dbReference>
<dbReference type="HOGENOM" id="CLU_038422_2_0_6"/>
<dbReference type="InterPro" id="IPR023397">
    <property type="entry name" value="SAM-dep_MeTrfase_MraW_recog"/>
</dbReference>
<dbReference type="HAMAP" id="MF_01007">
    <property type="entry name" value="16SrRNA_methyltr_H"/>
    <property type="match status" value="1"/>
</dbReference>
<comment type="catalytic activity">
    <reaction evidence="6">
        <text>cytidine(1402) in 16S rRNA + S-adenosyl-L-methionine = N(4)-methylcytidine(1402) in 16S rRNA + S-adenosyl-L-homocysteine + H(+)</text>
        <dbReference type="Rhea" id="RHEA:42928"/>
        <dbReference type="Rhea" id="RHEA-COMP:10286"/>
        <dbReference type="Rhea" id="RHEA-COMP:10287"/>
        <dbReference type="ChEBI" id="CHEBI:15378"/>
        <dbReference type="ChEBI" id="CHEBI:57856"/>
        <dbReference type="ChEBI" id="CHEBI:59789"/>
        <dbReference type="ChEBI" id="CHEBI:74506"/>
        <dbReference type="ChEBI" id="CHEBI:82748"/>
        <dbReference type="EC" id="2.1.1.199"/>
    </reaction>
</comment>
<keyword evidence="5 6" id="KW-0949">S-adenosyl-L-methionine</keyword>
<keyword evidence="3 6" id="KW-0489">Methyltransferase</keyword>
<dbReference type="Gene3D" id="1.10.150.170">
    <property type="entry name" value="Putative methyltransferase TM0872, insert domain"/>
    <property type="match status" value="1"/>
</dbReference>
<dbReference type="Gene3D" id="3.40.50.150">
    <property type="entry name" value="Vaccinia Virus protein VP39"/>
    <property type="match status" value="1"/>
</dbReference>
<dbReference type="KEGG" id="eme:CEM_357"/>
<gene>
    <name evidence="6 7" type="primary">rsmH</name>
    <name evidence="7" type="ORF">CEM_357</name>
</gene>
<dbReference type="SUPFAM" id="SSF53335">
    <property type="entry name" value="S-adenosyl-L-methionine-dependent methyltransferases"/>
    <property type="match status" value="1"/>
</dbReference>
<dbReference type="GO" id="GO:0070475">
    <property type="term" value="P:rRNA base methylation"/>
    <property type="evidence" value="ECO:0007669"/>
    <property type="project" value="UniProtKB-UniRule"/>
</dbReference>
<feature type="binding site" evidence="6">
    <location>
        <position position="103"/>
    </location>
    <ligand>
        <name>S-adenosyl-L-methionine</name>
        <dbReference type="ChEBI" id="CHEBI:59789"/>
    </ligand>
</feature>
<dbReference type="PATRIC" id="fig|1495769.3.peg.318"/>
<evidence type="ECO:0000256" key="6">
    <source>
        <dbReference type="HAMAP-Rule" id="MF_01007"/>
    </source>
</evidence>
<comment type="subcellular location">
    <subcellularLocation>
        <location evidence="6">Cytoplasm</location>
    </subcellularLocation>
</comment>
<dbReference type="GO" id="GO:0005737">
    <property type="term" value="C:cytoplasm"/>
    <property type="evidence" value="ECO:0007669"/>
    <property type="project" value="UniProtKB-SubCell"/>
</dbReference>
<evidence type="ECO:0000256" key="3">
    <source>
        <dbReference type="ARBA" id="ARBA00022603"/>
    </source>
</evidence>
<reference evidence="8" key="1">
    <citation type="submission" date="2014-07" db="EMBL/GenBank/DDBJ databases">
        <authorList>
            <person name="Santos-Garcia D."/>
        </authorList>
    </citation>
    <scope>NUCLEOTIDE SEQUENCE [LARGE SCALE GENOMIC DNA]</scope>
</reference>
<evidence type="ECO:0000256" key="1">
    <source>
        <dbReference type="ARBA" id="ARBA00010396"/>
    </source>
</evidence>
<feature type="binding site" evidence="6">
    <location>
        <begin position="31"/>
        <end position="33"/>
    </location>
    <ligand>
        <name>S-adenosyl-L-methionine</name>
        <dbReference type="ChEBI" id="CHEBI:59789"/>
    </ligand>
</feature>
<feature type="binding site" evidence="6">
    <location>
        <position position="96"/>
    </location>
    <ligand>
        <name>S-adenosyl-L-methionine</name>
        <dbReference type="ChEBI" id="CHEBI:59789"/>
    </ligand>
</feature>